<name>A0ABU0G5F0_9HYPH</name>
<evidence type="ECO:0000313" key="1">
    <source>
        <dbReference type="EMBL" id="MDQ0420574.1"/>
    </source>
</evidence>
<proteinExistence type="predicted"/>
<sequence>MAKSEAMSMQGRRDRTGGIVRDKLDLLMAELEREKAPTRLVELAKDLQAAMDDKMAACDKRD</sequence>
<comment type="caution">
    <text evidence="1">The sequence shown here is derived from an EMBL/GenBank/DDBJ whole genome shotgun (WGS) entry which is preliminary data.</text>
</comment>
<gene>
    <name evidence="1" type="ORF">J2045_001598</name>
</gene>
<reference evidence="1 2" key="1">
    <citation type="submission" date="2023-07" db="EMBL/GenBank/DDBJ databases">
        <title>Genomic Encyclopedia of Type Strains, Phase IV (KMG-IV): sequencing the most valuable type-strain genomes for metagenomic binning, comparative biology and taxonomic classification.</title>
        <authorList>
            <person name="Goeker M."/>
        </authorList>
    </citation>
    <scope>NUCLEOTIDE SEQUENCE [LARGE SCALE GENOMIC DNA]</scope>
    <source>
        <strain evidence="1 2">DSM 1111</strain>
    </source>
</reference>
<evidence type="ECO:0000313" key="2">
    <source>
        <dbReference type="Proteomes" id="UP001238496"/>
    </source>
</evidence>
<accession>A0ABU0G5F0</accession>
<dbReference type="RefSeq" id="WP_307371373.1">
    <property type="nucleotide sequence ID" value="NZ_JAUSUW010000004.1"/>
</dbReference>
<dbReference type="Proteomes" id="UP001238496">
    <property type="component" value="Unassembled WGS sequence"/>
</dbReference>
<protein>
    <submittedName>
        <fullName evidence="1">Uncharacterized protein</fullName>
    </submittedName>
</protein>
<keyword evidence="2" id="KW-1185">Reference proteome</keyword>
<organism evidence="1 2">
    <name type="scientific">Peteryoungia aggregata LMG 23059</name>
    <dbReference type="NCBI Taxonomy" id="1368425"/>
    <lineage>
        <taxon>Bacteria</taxon>
        <taxon>Pseudomonadati</taxon>
        <taxon>Pseudomonadota</taxon>
        <taxon>Alphaproteobacteria</taxon>
        <taxon>Hyphomicrobiales</taxon>
        <taxon>Rhizobiaceae</taxon>
        <taxon>Peteryoungia</taxon>
    </lineage>
</organism>
<dbReference type="EMBL" id="JAUSUW010000004">
    <property type="protein sequence ID" value="MDQ0420574.1"/>
    <property type="molecule type" value="Genomic_DNA"/>
</dbReference>